<gene>
    <name evidence="3" type="ORF">OLC1_LOCUS12825</name>
</gene>
<evidence type="ECO:0000313" key="3">
    <source>
        <dbReference type="EMBL" id="CAI9103731.1"/>
    </source>
</evidence>
<protein>
    <submittedName>
        <fullName evidence="3">OLC1v1002269C1</fullName>
    </submittedName>
</protein>
<dbReference type="Pfam" id="PF04059">
    <property type="entry name" value="RRM_2"/>
    <property type="match status" value="1"/>
</dbReference>
<evidence type="ECO:0000259" key="2">
    <source>
        <dbReference type="Pfam" id="PF04059"/>
    </source>
</evidence>
<proteinExistence type="predicted"/>
<feature type="domain" description="Mei2-like C-terminal RNA recognition motif" evidence="2">
    <location>
        <begin position="210"/>
        <end position="324"/>
    </location>
</feature>
<name>A0AAV1D8V9_OLDCO</name>
<dbReference type="EMBL" id="OX459121">
    <property type="protein sequence ID" value="CAI9103731.1"/>
    <property type="molecule type" value="Genomic_DNA"/>
</dbReference>
<feature type="compositionally biased region" description="Basic and acidic residues" evidence="1">
    <location>
        <begin position="181"/>
        <end position="195"/>
    </location>
</feature>
<evidence type="ECO:0000256" key="1">
    <source>
        <dbReference type="SAM" id="MobiDB-lite"/>
    </source>
</evidence>
<dbReference type="Gene3D" id="3.30.70.330">
    <property type="match status" value="1"/>
</dbReference>
<feature type="region of interest" description="Disordered" evidence="1">
    <location>
        <begin position="174"/>
        <end position="198"/>
    </location>
</feature>
<reference evidence="3" key="1">
    <citation type="submission" date="2023-03" db="EMBL/GenBank/DDBJ databases">
        <authorList>
            <person name="Julca I."/>
        </authorList>
    </citation>
    <scope>NUCLEOTIDE SEQUENCE</scope>
</reference>
<keyword evidence="4" id="KW-1185">Reference proteome</keyword>
<dbReference type="Proteomes" id="UP001161247">
    <property type="component" value="Chromosome 4"/>
</dbReference>
<dbReference type="InterPro" id="IPR012677">
    <property type="entry name" value="Nucleotide-bd_a/b_plait_sf"/>
</dbReference>
<evidence type="ECO:0000313" key="4">
    <source>
        <dbReference type="Proteomes" id="UP001161247"/>
    </source>
</evidence>
<dbReference type="InterPro" id="IPR035979">
    <property type="entry name" value="RBD_domain_sf"/>
</dbReference>
<dbReference type="AlphaFoldDB" id="A0AAV1D8V9"/>
<dbReference type="SUPFAM" id="SSF54928">
    <property type="entry name" value="RNA-binding domain, RBD"/>
    <property type="match status" value="1"/>
</dbReference>
<sequence>MNSQASASSRVTVTSLNPDAPSYFPSLISPPPPSTTATTAYTSNEEVLNLQELILTPPSFIPPAIHVPHEFLLPLNHPPIWQSLNHHHLTILQHQLYTTNHFLPPPPPPPMMLSAPPPRVETMPVSVDTPDQTPTVGATKVVIFTRTNNNGPRNRRLVKAVRGRKGVGFRFGRRVTGRSSEPVHEEKKSEDDGRSLGKYQSVKLRREEDKTTVMIKNIPNHFTPGMLVEFVDWFCLSENSKTRQLGNGGDEHKAISAYDFLYLPMDFKTNLNKGYAFVNFTEPEAAWNFFLAYDGQRWDFNRSPKTRKIVSARIQGKEALVAHFNKSNFDCESDEYLPFAFSPARDGSGNEVQRTVIGHRVQKSRCFARS</sequence>
<dbReference type="InterPro" id="IPR007201">
    <property type="entry name" value="Mei2-like_Rrm_C"/>
</dbReference>
<accession>A0AAV1D8V9</accession>
<dbReference type="GO" id="GO:0003676">
    <property type="term" value="F:nucleic acid binding"/>
    <property type="evidence" value="ECO:0007669"/>
    <property type="project" value="InterPro"/>
</dbReference>
<organism evidence="3 4">
    <name type="scientific">Oldenlandia corymbosa var. corymbosa</name>
    <dbReference type="NCBI Taxonomy" id="529605"/>
    <lineage>
        <taxon>Eukaryota</taxon>
        <taxon>Viridiplantae</taxon>
        <taxon>Streptophyta</taxon>
        <taxon>Embryophyta</taxon>
        <taxon>Tracheophyta</taxon>
        <taxon>Spermatophyta</taxon>
        <taxon>Magnoliopsida</taxon>
        <taxon>eudicotyledons</taxon>
        <taxon>Gunneridae</taxon>
        <taxon>Pentapetalae</taxon>
        <taxon>asterids</taxon>
        <taxon>lamiids</taxon>
        <taxon>Gentianales</taxon>
        <taxon>Rubiaceae</taxon>
        <taxon>Rubioideae</taxon>
        <taxon>Spermacoceae</taxon>
        <taxon>Hedyotis-Oldenlandia complex</taxon>
        <taxon>Oldenlandia</taxon>
    </lineage>
</organism>